<evidence type="ECO:0000256" key="2">
    <source>
        <dbReference type="ARBA" id="ARBA00022695"/>
    </source>
</evidence>
<feature type="domain" description="Glutamate-ammonia ligase adenylyltransferase repeated" evidence="9">
    <location>
        <begin position="204"/>
        <end position="380"/>
    </location>
</feature>
<keyword evidence="12" id="KW-1185">Reference proteome</keyword>
<evidence type="ECO:0000259" key="10">
    <source>
        <dbReference type="Pfam" id="PF08335"/>
    </source>
</evidence>
<dbReference type="GO" id="GO:0047388">
    <property type="term" value="F:[glutamine synthetase]-adenylyl-L-tyrosine phosphorylase activity"/>
    <property type="evidence" value="ECO:0007669"/>
    <property type="project" value="UniProtKB-EC"/>
</dbReference>
<feature type="region of interest" description="Adenylyl transferase" evidence="7">
    <location>
        <begin position="557"/>
        <end position="1057"/>
    </location>
</feature>
<sequence length="1057" mass="113202">MARLGFDDPAGAERLLAEAGPAVTAELLDDLGTTADPGLALRGLLALITGAEHEGEAAALATALATDPTVRERLLAVLGVSSALADHLARHPSHWRALRAESDDPKPPPDTPPDAAPAPRVASGTEPADVKTANTEARPPAGPDAALTDAALTDAALTDAALADAALTDAVPGGAGDAARGELLRAVGADPDADEPVARDASTATLVALRVAYRRRVLMLAGRDLTGELDVAEVAATLADLASAALTAGLAVARAEVPGHETCRLAVIGMGKCGGRELNYVSDVDVIFVAEARDGRPEDAALRAATRLAAATMRACSASTPEGALWEVDAALRPEGKAGPLVRTLASHRAYYERWAKTWEYQALLKARPVAGDAELGTRYTASMGPIVWHAAEGVSFVEDVQAMRRRVEADLNRRTAEAGRQLKLGPGGLRDVEFAVQLLQLVHGRSDESLRARGTLDALAALSHGGYVGRDDAAALASAYRFLRRVEHLVQLHRLRRTHLVPDDPADLRRLGRALGLRTDPVGEFTALWRRHAREVRRIHEKLFYRPLLRAVARLPEEEARLTPDAARARLVALGYRDPAGALRHLQALTAGMSRRAAIQRTLLPVMLGWFADAPDPDGGLLGFRQVSDALGTTPWYLRLLRDDVTVADRMAHVLGASRYATDLLLRAPEAVAMLGRDSELRPRPVEALRTEALAAVRRRTGGVSAEDAVSAVRAVRRRELFRVSVADLLGTLDPGAVGEALTDITAVTIEAALDAAAGKVEAERRGPLPTAMAIVAMGRFGGHELGYGSDADVMFVHDPLPGADERDAASAASAVAEELRRLLALPAADPPLAVDPDLRPEGKAGPLVRSLASYAAYYARWSEPWESQALLRADPLVGDPALRDRFREVIDPVRWPEDGVHEDAVRQIRRLKARMESERLPRGVDRRLHLKLGPGGLSDVEWVAQLIQLRHAHEIPALRTTRTLAALDAAVGARLLDPSDATELAEAWRLATRIRAAIVLVRGRPSDLLPTDHHLERSAVAQVLGYPAAGDLLEDYHRHARRARAVVERAFYGAS</sequence>
<evidence type="ECO:0000256" key="7">
    <source>
        <dbReference type="HAMAP-Rule" id="MF_00802"/>
    </source>
</evidence>
<name>A0A3M2LQS2_9ACTN</name>
<dbReference type="InterPro" id="IPR013546">
    <property type="entry name" value="PII_UdlTrfase/GS_AdlTrfase"/>
</dbReference>
<evidence type="ECO:0000256" key="3">
    <source>
        <dbReference type="ARBA" id="ARBA00022741"/>
    </source>
</evidence>
<dbReference type="HAMAP" id="MF_00802">
    <property type="entry name" value="GlnE"/>
    <property type="match status" value="1"/>
</dbReference>
<dbReference type="SUPFAM" id="SSF81593">
    <property type="entry name" value="Nucleotidyltransferase substrate binding subunit/domain"/>
    <property type="match status" value="2"/>
</dbReference>
<dbReference type="Pfam" id="PF08335">
    <property type="entry name" value="GlnD_UR_UTase"/>
    <property type="match status" value="2"/>
</dbReference>
<comment type="function">
    <text evidence="7">Involved in the regulation of glutamine synthetase GlnA, a key enzyme in the process to assimilate ammonia. When cellular nitrogen levels are high, the C-terminal adenylyl transferase (AT) inactivates GlnA by covalent transfer of an adenylyl group from ATP to specific tyrosine residue of GlnA, thus reducing its activity. Conversely, when nitrogen levels are low, the N-terminal adenylyl removase (AR) activates GlnA by removing the adenylyl group by phosphorolysis, increasing its activity. The regulatory region of GlnE binds the signal transduction protein PII (GlnB) which indicates the nitrogen status of the cell.</text>
</comment>
<dbReference type="CDD" id="cd05401">
    <property type="entry name" value="NT_GlnE_GlnD_like"/>
    <property type="match status" value="2"/>
</dbReference>
<keyword evidence="4 7" id="KW-0067">ATP-binding</keyword>
<evidence type="ECO:0000256" key="1">
    <source>
        <dbReference type="ARBA" id="ARBA00022679"/>
    </source>
</evidence>
<comment type="cofactor">
    <cofactor evidence="7">
        <name>Mg(2+)</name>
        <dbReference type="ChEBI" id="CHEBI:18420"/>
    </cofactor>
</comment>
<evidence type="ECO:0000256" key="5">
    <source>
        <dbReference type="ARBA" id="ARBA00022842"/>
    </source>
</evidence>
<feature type="region of interest" description="Adenylyl removase" evidence="7">
    <location>
        <begin position="1"/>
        <end position="549"/>
    </location>
</feature>
<dbReference type="Pfam" id="PF03710">
    <property type="entry name" value="GlnE"/>
    <property type="match status" value="2"/>
</dbReference>
<evidence type="ECO:0000256" key="6">
    <source>
        <dbReference type="ARBA" id="ARBA00023268"/>
    </source>
</evidence>
<comment type="catalytic activity">
    <reaction evidence="7">
        <text>[glutamine synthetase]-L-tyrosine + ATP = [glutamine synthetase]-O(4)-(5'-adenylyl)-L-tyrosine + diphosphate</text>
        <dbReference type="Rhea" id="RHEA:18589"/>
        <dbReference type="Rhea" id="RHEA-COMP:10660"/>
        <dbReference type="Rhea" id="RHEA-COMP:10661"/>
        <dbReference type="ChEBI" id="CHEBI:30616"/>
        <dbReference type="ChEBI" id="CHEBI:33019"/>
        <dbReference type="ChEBI" id="CHEBI:46858"/>
        <dbReference type="ChEBI" id="CHEBI:83624"/>
        <dbReference type="EC" id="2.7.7.42"/>
    </reaction>
</comment>
<feature type="region of interest" description="Disordered" evidence="8">
    <location>
        <begin position="99"/>
        <end position="146"/>
    </location>
</feature>
<dbReference type="Proteomes" id="UP000282674">
    <property type="component" value="Unassembled WGS sequence"/>
</dbReference>
<keyword evidence="3 7" id="KW-0547">Nucleotide-binding</keyword>
<evidence type="ECO:0000259" key="9">
    <source>
        <dbReference type="Pfam" id="PF03710"/>
    </source>
</evidence>
<keyword evidence="1 7" id="KW-0808">Transferase</keyword>
<dbReference type="InterPro" id="IPR005190">
    <property type="entry name" value="GlnE_rpt_dom"/>
</dbReference>
<dbReference type="GO" id="GO:0000820">
    <property type="term" value="P:regulation of glutamine family amino acid metabolic process"/>
    <property type="evidence" value="ECO:0007669"/>
    <property type="project" value="UniProtKB-UniRule"/>
</dbReference>
<gene>
    <name evidence="7" type="primary">glnE</name>
    <name evidence="11" type="ORF">EBO15_28595</name>
</gene>
<evidence type="ECO:0000256" key="8">
    <source>
        <dbReference type="SAM" id="MobiDB-lite"/>
    </source>
</evidence>
<dbReference type="SUPFAM" id="SSF81301">
    <property type="entry name" value="Nucleotidyltransferase"/>
    <property type="match status" value="2"/>
</dbReference>
<feature type="domain" description="PII-uridylyltransferase/Glutamine-synthetase adenylyltransferase" evidence="10">
    <location>
        <begin position="914"/>
        <end position="1051"/>
    </location>
</feature>
<dbReference type="GO" id="GO:0005524">
    <property type="term" value="F:ATP binding"/>
    <property type="evidence" value="ECO:0007669"/>
    <property type="project" value="UniProtKB-UniRule"/>
</dbReference>
<accession>A0A3M2LQS2</accession>
<organism evidence="11 12">
    <name type="scientific">Actinomadura harenae</name>
    <dbReference type="NCBI Taxonomy" id="2483351"/>
    <lineage>
        <taxon>Bacteria</taxon>
        <taxon>Bacillati</taxon>
        <taxon>Actinomycetota</taxon>
        <taxon>Actinomycetes</taxon>
        <taxon>Streptosporangiales</taxon>
        <taxon>Thermomonosporaceae</taxon>
        <taxon>Actinomadura</taxon>
    </lineage>
</organism>
<comment type="similarity">
    <text evidence="7">Belongs to the GlnE family.</text>
</comment>
<dbReference type="InterPro" id="IPR023057">
    <property type="entry name" value="GlnE"/>
</dbReference>
<keyword evidence="2 7" id="KW-0548">Nucleotidyltransferase</keyword>
<feature type="domain" description="PII-uridylyltransferase/Glutamine-synthetase adenylyltransferase" evidence="10">
    <location>
        <begin position="403"/>
        <end position="545"/>
    </location>
</feature>
<dbReference type="Gene3D" id="3.30.460.10">
    <property type="entry name" value="Beta Polymerase, domain 2"/>
    <property type="match status" value="2"/>
</dbReference>
<reference evidence="11 12" key="1">
    <citation type="submission" date="2018-10" db="EMBL/GenBank/DDBJ databases">
        <title>Isolation from soil.</title>
        <authorList>
            <person name="Hu J."/>
        </authorList>
    </citation>
    <scope>NUCLEOTIDE SEQUENCE [LARGE SCALE GENOMIC DNA]</scope>
    <source>
        <strain evidence="11 12">NEAU-Ht49</strain>
    </source>
</reference>
<keyword evidence="6 7" id="KW-0511">Multifunctional enzyme</keyword>
<evidence type="ECO:0000313" key="11">
    <source>
        <dbReference type="EMBL" id="RMI39799.1"/>
    </source>
</evidence>
<dbReference type="NCBIfam" id="NF010707">
    <property type="entry name" value="PRK14109.1"/>
    <property type="match status" value="1"/>
</dbReference>
<proteinExistence type="inferred from homology"/>
<dbReference type="GO" id="GO:0008882">
    <property type="term" value="F:[glutamate-ammonia-ligase] adenylyltransferase activity"/>
    <property type="evidence" value="ECO:0007669"/>
    <property type="project" value="UniProtKB-UniRule"/>
</dbReference>
<dbReference type="InterPro" id="IPR043519">
    <property type="entry name" value="NT_sf"/>
</dbReference>
<comment type="catalytic activity">
    <reaction evidence="7">
        <text>[glutamine synthetase]-O(4)-(5'-adenylyl)-L-tyrosine + phosphate = [glutamine synthetase]-L-tyrosine + ADP</text>
        <dbReference type="Rhea" id="RHEA:43716"/>
        <dbReference type="Rhea" id="RHEA-COMP:10660"/>
        <dbReference type="Rhea" id="RHEA-COMP:10661"/>
        <dbReference type="ChEBI" id="CHEBI:43474"/>
        <dbReference type="ChEBI" id="CHEBI:46858"/>
        <dbReference type="ChEBI" id="CHEBI:83624"/>
        <dbReference type="ChEBI" id="CHEBI:456216"/>
        <dbReference type="EC" id="2.7.7.89"/>
    </reaction>
</comment>
<dbReference type="EC" id="2.7.7.42" evidence="7"/>
<dbReference type="EC" id="2.7.7.89" evidence="7"/>
<evidence type="ECO:0000256" key="4">
    <source>
        <dbReference type="ARBA" id="ARBA00022840"/>
    </source>
</evidence>
<dbReference type="GO" id="GO:0000287">
    <property type="term" value="F:magnesium ion binding"/>
    <property type="evidence" value="ECO:0007669"/>
    <property type="project" value="UniProtKB-UniRule"/>
</dbReference>
<dbReference type="EMBL" id="RFFG01000062">
    <property type="protein sequence ID" value="RMI39799.1"/>
    <property type="molecule type" value="Genomic_DNA"/>
</dbReference>
<dbReference type="GO" id="GO:0005829">
    <property type="term" value="C:cytosol"/>
    <property type="evidence" value="ECO:0007669"/>
    <property type="project" value="TreeGrafter"/>
</dbReference>
<comment type="caution">
    <text evidence="11">The sequence shown here is derived from an EMBL/GenBank/DDBJ whole genome shotgun (WGS) entry which is preliminary data.</text>
</comment>
<dbReference type="OrthoDB" id="9759366at2"/>
<evidence type="ECO:0000313" key="12">
    <source>
        <dbReference type="Proteomes" id="UP000282674"/>
    </source>
</evidence>
<keyword evidence="5 7" id="KW-0460">Magnesium</keyword>
<dbReference type="AlphaFoldDB" id="A0A3M2LQS2"/>
<dbReference type="Gene3D" id="1.20.120.330">
    <property type="entry name" value="Nucleotidyltransferases domain 2"/>
    <property type="match status" value="2"/>
</dbReference>
<feature type="domain" description="Glutamate-ammonia ligase adenylyltransferase repeated" evidence="9">
    <location>
        <begin position="651"/>
        <end position="889"/>
    </location>
</feature>
<protein>
    <recommendedName>
        <fullName evidence="7">Bifunctional glutamine synthetase adenylyltransferase/adenylyl-removing enzyme</fullName>
    </recommendedName>
    <alternativeName>
        <fullName evidence="7">ATP:glutamine synthetase adenylyltransferase</fullName>
    </alternativeName>
    <alternativeName>
        <fullName evidence="7">ATase</fullName>
    </alternativeName>
    <domain>
        <recommendedName>
            <fullName evidence="7">Glutamine synthetase adenylyl-L-tyrosine phosphorylase</fullName>
            <ecNumber evidence="7">2.7.7.89</ecNumber>
        </recommendedName>
        <alternativeName>
            <fullName evidence="7">Adenylyl removase</fullName>
            <shortName evidence="7">AR</shortName>
            <shortName evidence="7">AT-N</shortName>
        </alternativeName>
    </domain>
    <domain>
        <recommendedName>
            <fullName evidence="7">Glutamine synthetase adenylyl transferase</fullName>
            <ecNumber evidence="7">2.7.7.42</ecNumber>
        </recommendedName>
        <alternativeName>
            <fullName evidence="7">Adenylyl transferase</fullName>
            <shortName evidence="7">AT</shortName>
            <shortName evidence="7">AT-C</shortName>
        </alternativeName>
    </domain>
</protein>
<dbReference type="PANTHER" id="PTHR30621:SF0">
    <property type="entry name" value="BIFUNCTIONAL GLUTAMINE SYNTHETASE ADENYLYLTRANSFERASE_ADENYLYL-REMOVING ENZYME"/>
    <property type="match status" value="1"/>
</dbReference>
<dbReference type="PANTHER" id="PTHR30621">
    <property type="entry name" value="GLUTAMINE SYNTHETASE ADENYLYLTRANSFERASE"/>
    <property type="match status" value="1"/>
</dbReference>